<proteinExistence type="predicted"/>
<accession>A0A6P1TKJ9</accession>
<name>A0A6P1TKJ9_9FIRM</name>
<keyword evidence="4" id="KW-1185">Reference proteome</keyword>
<keyword evidence="1" id="KW-0812">Transmembrane</keyword>
<sequence length="286" mass="30819">MIKTKFMKAIMLGLCVSALSTGVAFAETIDSKAAEVTAQDTGIDSELLKLQSKIDQYVFVDHFEEIEKLGFTVTHTGPVDNYVEIGINPYSEKNADYLYDIFGSEKVKVVKGEEAVLYATGEAAAPDTAVSSEMIDNSLVTRQDEVNKALFEDKASELETKGISIMYTTPLDGYIEVGIRPYNEDNAKFIYSLTGEDMVKVVLGKEPELMATSGLATDDVMTATAAQDGKEIAEEGNIEVVSVADKTPVEEAAAKENNFLPIVGIAGVAALLGGVVIFSQKKKTSR</sequence>
<organism evidence="3 4">
    <name type="scientific">Anaerocolumna sedimenticola</name>
    <dbReference type="NCBI Taxonomy" id="2696063"/>
    <lineage>
        <taxon>Bacteria</taxon>
        <taxon>Bacillati</taxon>
        <taxon>Bacillota</taxon>
        <taxon>Clostridia</taxon>
        <taxon>Lachnospirales</taxon>
        <taxon>Lachnospiraceae</taxon>
        <taxon>Anaerocolumna</taxon>
    </lineage>
</organism>
<dbReference type="KEGG" id="anr:Ana3638_13885"/>
<keyword evidence="1" id="KW-1133">Transmembrane helix</keyword>
<keyword evidence="2" id="KW-0732">Signal</keyword>
<keyword evidence="1" id="KW-0472">Membrane</keyword>
<feature type="chain" id="PRO_5027122608" evidence="2">
    <location>
        <begin position="27"/>
        <end position="286"/>
    </location>
</feature>
<gene>
    <name evidence="3" type="ORF">Ana3638_13885</name>
</gene>
<evidence type="ECO:0000256" key="2">
    <source>
        <dbReference type="SAM" id="SignalP"/>
    </source>
</evidence>
<reference evidence="3 4" key="1">
    <citation type="submission" date="2020-01" db="EMBL/GenBank/DDBJ databases">
        <title>Genome analysis of Anaerocolumna sp. CBA3638.</title>
        <authorList>
            <person name="Kim J."/>
            <person name="Roh S.W."/>
        </authorList>
    </citation>
    <scope>NUCLEOTIDE SEQUENCE [LARGE SCALE GENOMIC DNA]</scope>
    <source>
        <strain evidence="3 4">CBA3638</strain>
    </source>
</reference>
<evidence type="ECO:0000256" key="1">
    <source>
        <dbReference type="SAM" id="Phobius"/>
    </source>
</evidence>
<dbReference type="RefSeq" id="WP_161838555.1">
    <property type="nucleotide sequence ID" value="NZ_CP048000.1"/>
</dbReference>
<evidence type="ECO:0000313" key="4">
    <source>
        <dbReference type="Proteomes" id="UP000464314"/>
    </source>
</evidence>
<dbReference type="AlphaFoldDB" id="A0A6P1TKJ9"/>
<dbReference type="Proteomes" id="UP000464314">
    <property type="component" value="Chromosome"/>
</dbReference>
<protein>
    <submittedName>
        <fullName evidence="3">Uncharacterized protein</fullName>
    </submittedName>
</protein>
<dbReference type="EMBL" id="CP048000">
    <property type="protein sequence ID" value="QHQ61730.1"/>
    <property type="molecule type" value="Genomic_DNA"/>
</dbReference>
<feature type="transmembrane region" description="Helical" evidence="1">
    <location>
        <begin position="259"/>
        <end position="278"/>
    </location>
</feature>
<feature type="signal peptide" evidence="2">
    <location>
        <begin position="1"/>
        <end position="26"/>
    </location>
</feature>
<evidence type="ECO:0000313" key="3">
    <source>
        <dbReference type="EMBL" id="QHQ61730.1"/>
    </source>
</evidence>